<sequence length="133" mass="15143">MPAVELECPPPNAICSVCRVLEEAELWRCGDCGSDIYFCATCAVRTNKTPNIVHQLELWKSVQFIPCVPVGLRWKWRRQDDHDCELEPVTLIHYRLWPATPHLPQTAISVDLLRQFAALQLECGVSLRGITFP</sequence>
<dbReference type="EMBL" id="JAGTTL010000026">
    <property type="protein sequence ID" value="KAK6301589.1"/>
    <property type="molecule type" value="Genomic_DNA"/>
</dbReference>
<dbReference type="AlphaFoldDB" id="A0AAN8L585"/>
<accession>A0AAN8L585</accession>
<reference evidence="1 2" key="1">
    <citation type="submission" date="2021-04" db="EMBL/GenBank/DDBJ databases">
        <authorList>
            <person name="De Guttry C."/>
            <person name="Zahm M."/>
            <person name="Klopp C."/>
            <person name="Cabau C."/>
            <person name="Louis A."/>
            <person name="Berthelot C."/>
            <person name="Parey E."/>
            <person name="Roest Crollius H."/>
            <person name="Montfort J."/>
            <person name="Robinson-Rechavi M."/>
            <person name="Bucao C."/>
            <person name="Bouchez O."/>
            <person name="Gislard M."/>
            <person name="Lluch J."/>
            <person name="Milhes M."/>
            <person name="Lampietro C."/>
            <person name="Lopez Roques C."/>
            <person name="Donnadieu C."/>
            <person name="Braasch I."/>
            <person name="Desvignes T."/>
            <person name="Postlethwait J."/>
            <person name="Bobe J."/>
            <person name="Wedekind C."/>
            <person name="Guiguen Y."/>
        </authorList>
    </citation>
    <scope>NUCLEOTIDE SEQUENCE [LARGE SCALE GENOMIC DNA]</scope>
    <source>
        <strain evidence="1">Cs_M1</strain>
        <tissue evidence="1">Blood</tissue>
    </source>
</reference>
<keyword evidence="2" id="KW-1185">Reference proteome</keyword>
<name>A0AAN8L585_9TELE</name>
<dbReference type="Proteomes" id="UP001356427">
    <property type="component" value="Unassembled WGS sequence"/>
</dbReference>
<gene>
    <name evidence="1" type="ORF">J4Q44_G00276420</name>
</gene>
<protein>
    <submittedName>
        <fullName evidence="1">Uncharacterized protein</fullName>
    </submittedName>
</protein>
<proteinExistence type="predicted"/>
<organism evidence="1 2">
    <name type="scientific">Coregonus suidteri</name>
    <dbReference type="NCBI Taxonomy" id="861788"/>
    <lineage>
        <taxon>Eukaryota</taxon>
        <taxon>Metazoa</taxon>
        <taxon>Chordata</taxon>
        <taxon>Craniata</taxon>
        <taxon>Vertebrata</taxon>
        <taxon>Euteleostomi</taxon>
        <taxon>Actinopterygii</taxon>
        <taxon>Neopterygii</taxon>
        <taxon>Teleostei</taxon>
        <taxon>Protacanthopterygii</taxon>
        <taxon>Salmoniformes</taxon>
        <taxon>Salmonidae</taxon>
        <taxon>Coregoninae</taxon>
        <taxon>Coregonus</taxon>
    </lineage>
</organism>
<evidence type="ECO:0000313" key="1">
    <source>
        <dbReference type="EMBL" id="KAK6301589.1"/>
    </source>
</evidence>
<comment type="caution">
    <text evidence="1">The sequence shown here is derived from an EMBL/GenBank/DDBJ whole genome shotgun (WGS) entry which is preliminary data.</text>
</comment>
<evidence type="ECO:0000313" key="2">
    <source>
        <dbReference type="Proteomes" id="UP001356427"/>
    </source>
</evidence>